<dbReference type="PANTHER" id="PTHR33293">
    <property type="entry name" value="INSERTION ELEMENT IS1 1 PROTEIN INSB-RELATED"/>
    <property type="match status" value="1"/>
</dbReference>
<dbReference type="InterPro" id="IPR051354">
    <property type="entry name" value="Transposase_27_IS1"/>
</dbReference>
<gene>
    <name evidence="5" type="ORF">Pan189_42510</name>
</gene>
<keyword evidence="4" id="KW-0233">DNA recombination</keyword>
<keyword evidence="6" id="KW-1185">Reference proteome</keyword>
<dbReference type="EMBL" id="CP036268">
    <property type="protein sequence ID" value="QDT39839.1"/>
    <property type="molecule type" value="Genomic_DNA"/>
</dbReference>
<accession>A0A517R7H7</accession>
<keyword evidence="3" id="KW-0815">Transposition</keyword>
<evidence type="ECO:0000256" key="3">
    <source>
        <dbReference type="ARBA" id="ARBA00022578"/>
    </source>
</evidence>
<comment type="function">
    <text evidence="1">Absolutely required for transposition of IS1.</text>
</comment>
<dbReference type="OrthoDB" id="264497at2"/>
<evidence type="ECO:0000313" key="5">
    <source>
        <dbReference type="EMBL" id="QDT39839.1"/>
    </source>
</evidence>
<protein>
    <submittedName>
        <fullName evidence="5">IS1 transposase</fullName>
    </submittedName>
</protein>
<organism evidence="5 6">
    <name type="scientific">Stratiformator vulcanicus</name>
    <dbReference type="NCBI Taxonomy" id="2527980"/>
    <lineage>
        <taxon>Bacteria</taxon>
        <taxon>Pseudomonadati</taxon>
        <taxon>Planctomycetota</taxon>
        <taxon>Planctomycetia</taxon>
        <taxon>Planctomycetales</taxon>
        <taxon>Planctomycetaceae</taxon>
        <taxon>Stratiformator</taxon>
    </lineage>
</organism>
<evidence type="ECO:0000256" key="1">
    <source>
        <dbReference type="ARBA" id="ARBA00004091"/>
    </source>
</evidence>
<dbReference type="InterPro" id="IPR005063">
    <property type="entry name" value="Transposase_27"/>
</dbReference>
<comment type="similarity">
    <text evidence="2">Belongs to the transposase 27 family.</text>
</comment>
<evidence type="ECO:0000256" key="4">
    <source>
        <dbReference type="ARBA" id="ARBA00023172"/>
    </source>
</evidence>
<reference evidence="5 6" key="1">
    <citation type="submission" date="2019-02" db="EMBL/GenBank/DDBJ databases">
        <title>Deep-cultivation of Planctomycetes and their phenomic and genomic characterization uncovers novel biology.</title>
        <authorList>
            <person name="Wiegand S."/>
            <person name="Jogler M."/>
            <person name="Boedeker C."/>
            <person name="Pinto D."/>
            <person name="Vollmers J."/>
            <person name="Rivas-Marin E."/>
            <person name="Kohn T."/>
            <person name="Peeters S.H."/>
            <person name="Heuer A."/>
            <person name="Rast P."/>
            <person name="Oberbeckmann S."/>
            <person name="Bunk B."/>
            <person name="Jeske O."/>
            <person name="Meyerdierks A."/>
            <person name="Storesund J.E."/>
            <person name="Kallscheuer N."/>
            <person name="Luecker S."/>
            <person name="Lage O.M."/>
            <person name="Pohl T."/>
            <person name="Merkel B.J."/>
            <person name="Hornburger P."/>
            <person name="Mueller R.-W."/>
            <person name="Bruemmer F."/>
            <person name="Labrenz M."/>
            <person name="Spormann A.M."/>
            <person name="Op den Camp H."/>
            <person name="Overmann J."/>
            <person name="Amann R."/>
            <person name="Jetten M.S.M."/>
            <person name="Mascher T."/>
            <person name="Medema M.H."/>
            <person name="Devos D.P."/>
            <person name="Kaster A.-K."/>
            <person name="Ovreas L."/>
            <person name="Rohde M."/>
            <person name="Galperin M.Y."/>
            <person name="Jogler C."/>
        </authorList>
    </citation>
    <scope>NUCLEOTIDE SEQUENCE [LARGE SCALE GENOMIC DNA]</scope>
    <source>
        <strain evidence="5 6">Pan189</strain>
    </source>
</reference>
<dbReference type="Pfam" id="PF03400">
    <property type="entry name" value="DDE_Tnp_IS1"/>
    <property type="match status" value="1"/>
</dbReference>
<dbReference type="GO" id="GO:0004803">
    <property type="term" value="F:transposase activity"/>
    <property type="evidence" value="ECO:0007669"/>
    <property type="project" value="InterPro"/>
</dbReference>
<name>A0A517R7H7_9PLAN</name>
<evidence type="ECO:0000313" key="6">
    <source>
        <dbReference type="Proteomes" id="UP000317318"/>
    </source>
</evidence>
<dbReference type="GO" id="GO:0003677">
    <property type="term" value="F:DNA binding"/>
    <property type="evidence" value="ECO:0007669"/>
    <property type="project" value="InterPro"/>
</dbReference>
<dbReference type="Proteomes" id="UP000317318">
    <property type="component" value="Chromosome"/>
</dbReference>
<dbReference type="KEGG" id="svp:Pan189_42510"/>
<sequence>MSTFCITISRSWLAPRRKKTPGRLAPTGHSESGEARITLGRDDYTASPQRRKGVIVKCSECGGERLAKHGKDRNGNQRYRCRDCKKTTVDTGVRPLGDMRIEMDKAVFALNLLLEGMSIRAVERMTNLHRDTICSLVSTVGANCQKFLDNRMQNIPAKDVQCDEIWGFVGAKEKNARRLNHDPLNGDAYTFIAIERKTKLVYCYMIGKRNSDSTDAFIEQLDGATSGHFQLSTDGFHPYRTAVYSHLNGRVDHGVLVKKYGNDPNGDGPRRYSPAAIIGIERTAALGRPMKSKVCTSHIERSNLTLRMQCRRMTRLTNGFSKTWEQHDAMLAIYFAWYNFVRKHSTIKTTPAVAHKLESEQWSMERLLTEAAKATHS</sequence>
<dbReference type="PANTHER" id="PTHR33293:SF1">
    <property type="entry name" value="INSERTION ELEMENT IS1 1 PROTEIN INSB-RELATED"/>
    <property type="match status" value="1"/>
</dbReference>
<dbReference type="GO" id="GO:0006313">
    <property type="term" value="P:DNA transposition"/>
    <property type="evidence" value="ECO:0007669"/>
    <property type="project" value="InterPro"/>
</dbReference>
<proteinExistence type="inferred from homology"/>
<dbReference type="AlphaFoldDB" id="A0A517R7H7"/>
<evidence type="ECO:0000256" key="2">
    <source>
        <dbReference type="ARBA" id="ARBA00008841"/>
    </source>
</evidence>